<feature type="compositionally biased region" description="Basic and acidic residues" evidence="1">
    <location>
        <begin position="22"/>
        <end position="32"/>
    </location>
</feature>
<proteinExistence type="predicted"/>
<dbReference type="InterPro" id="IPR046359">
    <property type="entry name" value="Aftin-like"/>
</dbReference>
<evidence type="ECO:0000313" key="3">
    <source>
        <dbReference type="EMBL" id="CAH1727976.1"/>
    </source>
</evidence>
<dbReference type="AlphaFoldDB" id="A0A9P0NI23"/>
<dbReference type="OrthoDB" id="676979at2759"/>
<evidence type="ECO:0000313" key="4">
    <source>
        <dbReference type="Proteomes" id="UP001153620"/>
    </source>
</evidence>
<reference evidence="3" key="1">
    <citation type="submission" date="2022-01" db="EMBL/GenBank/DDBJ databases">
        <authorList>
            <person name="King R."/>
        </authorList>
    </citation>
    <scope>NUCLEOTIDE SEQUENCE</scope>
</reference>
<name>A0A9P0NI23_9DIPT</name>
<evidence type="ECO:0000259" key="2">
    <source>
        <dbReference type="Pfam" id="PF15045"/>
    </source>
</evidence>
<feature type="region of interest" description="Disordered" evidence="1">
    <location>
        <begin position="1"/>
        <end position="36"/>
    </location>
</feature>
<dbReference type="InterPro" id="IPR029205">
    <property type="entry name" value="Clathrin-bd"/>
</dbReference>
<feature type="domain" description="Aftiphilin clathrin-binding box" evidence="2">
    <location>
        <begin position="383"/>
        <end position="442"/>
    </location>
</feature>
<dbReference type="PANTHER" id="PTHR16156:SF10">
    <property type="entry name" value="AFTIPHILIN-RELATED"/>
    <property type="match status" value="1"/>
</dbReference>
<protein>
    <recommendedName>
        <fullName evidence="2">Aftiphilin clathrin-binding box domain-containing protein</fullName>
    </recommendedName>
</protein>
<dbReference type="Proteomes" id="UP001153620">
    <property type="component" value="Chromosome 3"/>
</dbReference>
<accession>A0A9P0NI23</accession>
<dbReference type="GO" id="GO:0030276">
    <property type="term" value="F:clathrin binding"/>
    <property type="evidence" value="ECO:0007669"/>
    <property type="project" value="InterPro"/>
</dbReference>
<evidence type="ECO:0000256" key="1">
    <source>
        <dbReference type="SAM" id="MobiDB-lite"/>
    </source>
</evidence>
<dbReference type="PANTHER" id="PTHR16156">
    <property type="entry name" value="AFTIPHILIN A-RELATED"/>
    <property type="match status" value="1"/>
</dbReference>
<reference evidence="3" key="2">
    <citation type="submission" date="2022-10" db="EMBL/GenBank/DDBJ databases">
        <authorList>
            <consortium name="ENA_rothamsted_submissions"/>
            <consortium name="culmorum"/>
            <person name="King R."/>
        </authorList>
    </citation>
    <scope>NUCLEOTIDE SEQUENCE</scope>
</reference>
<dbReference type="Pfam" id="PF15045">
    <property type="entry name" value="Clathrin_bdg"/>
    <property type="match status" value="1"/>
</dbReference>
<feature type="region of interest" description="Disordered" evidence="1">
    <location>
        <begin position="829"/>
        <end position="849"/>
    </location>
</feature>
<dbReference type="EMBL" id="OU895879">
    <property type="protein sequence ID" value="CAH1727976.1"/>
    <property type="molecule type" value="Genomic_DNA"/>
</dbReference>
<dbReference type="GO" id="GO:0032588">
    <property type="term" value="C:trans-Golgi network membrane"/>
    <property type="evidence" value="ECO:0007669"/>
    <property type="project" value="InterPro"/>
</dbReference>
<organism evidence="3 4">
    <name type="scientific">Chironomus riparius</name>
    <dbReference type="NCBI Taxonomy" id="315576"/>
    <lineage>
        <taxon>Eukaryota</taxon>
        <taxon>Metazoa</taxon>
        <taxon>Ecdysozoa</taxon>
        <taxon>Arthropoda</taxon>
        <taxon>Hexapoda</taxon>
        <taxon>Insecta</taxon>
        <taxon>Pterygota</taxon>
        <taxon>Neoptera</taxon>
        <taxon>Endopterygota</taxon>
        <taxon>Diptera</taxon>
        <taxon>Nematocera</taxon>
        <taxon>Chironomoidea</taxon>
        <taxon>Chironomidae</taxon>
        <taxon>Chironominae</taxon>
        <taxon>Chironomus</taxon>
    </lineage>
</organism>
<feature type="compositionally biased region" description="Low complexity" evidence="1">
    <location>
        <begin position="1"/>
        <end position="14"/>
    </location>
</feature>
<sequence>MSVYDCEPPQLDCDLPPPDEEISSKRKDHENDFDLDDEELSSYRTIKEHSTITNNVLHLYDSSPPPVDDFFIHKTSYEADELEIPEIEVEMDEIENIHHPVSVAEVNDLENTVPKDETITEEVINPPNLESTEGIEIQSSIEHKTDLELTSNNNNGDIKDTTHKVNDFTLEDMPEDDDDGWGDDIETTVVNILEKLPEVHIEESLQNINDDDDDDEFDNFNDFEQAIPIDRHIEQQISIEKTVVDEPNEFQFEADFSAFEVNFDNQFQSFSNSNEGQEFHTSIEKTTAVIDDETFLNETNNDNDDDDFGDFNDFEHQGPSQDTLIAQQEIQYTQQTLSILDDSEVKTILSEMFPVNKIEADDSTTYPIIHKDKGNENDMKIVNDVESTLALTYDYKDSSTNHILIKALGIDERNILFGPQWAASNMPRFASDLSFNPLEPAKFASSSTSYRTNSTVNSSIISKAKDKDIEKVSKEAQPDIVPEFDWSVAGLTNPLDGKQANTLKPNEESSLPYELGSAFDATQKIAEVVGSDIDNSLTKHIWQSERFEVANTIVRERTIKLPETHIFTPIKSISPVAREVSRESSPIENDKDKRSVVIKEYHDVEYSLESSKKTDQDSDFGDFNDFQSAINDVPIQPLKPAVAATILLPTNVLEPQKLSVLEPQKVIESKQSEIISNTAVNEHEFMPKTVTNFPNQVSNYDVFAELAKAPSKTIEAQKKSIEDDFADFQAAPIILPQKVPIERLQHQPLFREDSSLTLSPSRLANSMHKMSESSQGHQKVTSWMHDSLDSDEISRIEAAFPKCKVDIKKKQHADDDEWCDFQSVSQSLNQVPNHTSDNKKMNSSDNNADTSDWSDFVSVPIVKPSINASQFLSKPNFPSWNQPSKPYVNHTTSFLSSNNSHYDQSFYARTKQPMTITNNFNYTFERQEVSTVSPYQMSNGISTILPDLQFALPKTLINLSRGNGSDTTKK</sequence>
<gene>
    <name evidence="3" type="ORF">CHIRRI_LOCUS10203</name>
</gene>
<keyword evidence="4" id="KW-1185">Reference proteome</keyword>
<dbReference type="GO" id="GO:0030121">
    <property type="term" value="C:AP-1 adaptor complex"/>
    <property type="evidence" value="ECO:0007669"/>
    <property type="project" value="TreeGrafter"/>
</dbReference>